<sequence length="115" mass="13092">MLVRSKIRNKCKIAIDVHINREAPLEDTPEKIPEDISSSSKRKALASHQNINLAEKEVAACRKWIFHNKTFPPQNKYGVQSSIKQSIIEHNLEGWTLSHQIETSSEVFGTGKMPR</sequence>
<evidence type="ECO:0000313" key="1">
    <source>
        <dbReference type="EMBL" id="KAL2319842.1"/>
    </source>
</evidence>
<comment type="caution">
    <text evidence="1">The sequence shown here is derived from an EMBL/GenBank/DDBJ whole genome shotgun (WGS) entry which is preliminary data.</text>
</comment>
<dbReference type="Proteomes" id="UP001603857">
    <property type="component" value="Unassembled WGS sequence"/>
</dbReference>
<gene>
    <name evidence="1" type="ORF">Fmac_028811</name>
</gene>
<reference evidence="1 2" key="1">
    <citation type="submission" date="2024-08" db="EMBL/GenBank/DDBJ databases">
        <title>Insights into the chromosomal genome structure of Flemingia macrophylla.</title>
        <authorList>
            <person name="Ding Y."/>
            <person name="Zhao Y."/>
            <person name="Bi W."/>
            <person name="Wu M."/>
            <person name="Zhao G."/>
            <person name="Gong Y."/>
            <person name="Li W."/>
            <person name="Zhang P."/>
        </authorList>
    </citation>
    <scope>NUCLEOTIDE SEQUENCE [LARGE SCALE GENOMIC DNA]</scope>
    <source>
        <strain evidence="1">DYQJB</strain>
        <tissue evidence="1">Leaf</tissue>
    </source>
</reference>
<proteinExistence type="predicted"/>
<accession>A0ABD1L8J4</accession>
<keyword evidence="2" id="KW-1185">Reference proteome</keyword>
<name>A0ABD1L8J4_9FABA</name>
<protein>
    <submittedName>
        <fullName evidence="1">Uncharacterized protein</fullName>
    </submittedName>
</protein>
<organism evidence="1 2">
    <name type="scientific">Flemingia macrophylla</name>
    <dbReference type="NCBI Taxonomy" id="520843"/>
    <lineage>
        <taxon>Eukaryota</taxon>
        <taxon>Viridiplantae</taxon>
        <taxon>Streptophyta</taxon>
        <taxon>Embryophyta</taxon>
        <taxon>Tracheophyta</taxon>
        <taxon>Spermatophyta</taxon>
        <taxon>Magnoliopsida</taxon>
        <taxon>eudicotyledons</taxon>
        <taxon>Gunneridae</taxon>
        <taxon>Pentapetalae</taxon>
        <taxon>rosids</taxon>
        <taxon>fabids</taxon>
        <taxon>Fabales</taxon>
        <taxon>Fabaceae</taxon>
        <taxon>Papilionoideae</taxon>
        <taxon>50 kb inversion clade</taxon>
        <taxon>NPAAA clade</taxon>
        <taxon>indigoferoid/millettioid clade</taxon>
        <taxon>Phaseoleae</taxon>
        <taxon>Flemingia</taxon>
    </lineage>
</organism>
<evidence type="ECO:0000313" key="2">
    <source>
        <dbReference type="Proteomes" id="UP001603857"/>
    </source>
</evidence>
<dbReference type="AlphaFoldDB" id="A0ABD1L8J4"/>
<dbReference type="EMBL" id="JBGMDY010000010">
    <property type="protein sequence ID" value="KAL2319842.1"/>
    <property type="molecule type" value="Genomic_DNA"/>
</dbReference>